<protein>
    <submittedName>
        <fullName evidence="1">Uncharacterized protein</fullName>
    </submittedName>
</protein>
<evidence type="ECO:0000313" key="2">
    <source>
        <dbReference type="Proteomes" id="UP001283361"/>
    </source>
</evidence>
<reference evidence="1" key="1">
    <citation type="journal article" date="2023" name="G3 (Bethesda)">
        <title>A reference genome for the long-term kleptoplast-retaining sea slug Elysia crispata morphotype clarki.</title>
        <authorList>
            <person name="Eastman K.E."/>
            <person name="Pendleton A.L."/>
            <person name="Shaikh M.A."/>
            <person name="Suttiyut T."/>
            <person name="Ogas R."/>
            <person name="Tomko P."/>
            <person name="Gavelis G."/>
            <person name="Widhalm J.R."/>
            <person name="Wisecaver J.H."/>
        </authorList>
    </citation>
    <scope>NUCLEOTIDE SEQUENCE</scope>
    <source>
        <strain evidence="1">ECLA1</strain>
    </source>
</reference>
<sequence length="152" mass="16558">MLNTGDKLCYPYRTGTLEAVLKRGMGIPTEQPFQSTKVDCCLRSEAVDEISVRSDRIFVSPKLSKLCSEPHPEGVRFINSARLFRGSLESDRDDGVTSPGGRLLAVTGLGWLESMKASPGPSIWAYLAEHCPHRPPRDLGGWVTDSAGVLLA</sequence>
<organism evidence="1 2">
    <name type="scientific">Elysia crispata</name>
    <name type="common">lettuce slug</name>
    <dbReference type="NCBI Taxonomy" id="231223"/>
    <lineage>
        <taxon>Eukaryota</taxon>
        <taxon>Metazoa</taxon>
        <taxon>Spiralia</taxon>
        <taxon>Lophotrochozoa</taxon>
        <taxon>Mollusca</taxon>
        <taxon>Gastropoda</taxon>
        <taxon>Heterobranchia</taxon>
        <taxon>Euthyneura</taxon>
        <taxon>Panpulmonata</taxon>
        <taxon>Sacoglossa</taxon>
        <taxon>Placobranchoidea</taxon>
        <taxon>Plakobranchidae</taxon>
        <taxon>Elysia</taxon>
    </lineage>
</organism>
<dbReference type="AlphaFoldDB" id="A0AAE0YYI4"/>
<comment type="caution">
    <text evidence="1">The sequence shown here is derived from an EMBL/GenBank/DDBJ whole genome shotgun (WGS) entry which is preliminary data.</text>
</comment>
<proteinExistence type="predicted"/>
<dbReference type="EMBL" id="JAWDGP010005130">
    <property type="protein sequence ID" value="KAK3759397.1"/>
    <property type="molecule type" value="Genomic_DNA"/>
</dbReference>
<name>A0AAE0YYI4_9GAST</name>
<gene>
    <name evidence="1" type="ORF">RRG08_023515</name>
</gene>
<keyword evidence="2" id="KW-1185">Reference proteome</keyword>
<accession>A0AAE0YYI4</accession>
<dbReference type="Proteomes" id="UP001283361">
    <property type="component" value="Unassembled WGS sequence"/>
</dbReference>
<evidence type="ECO:0000313" key="1">
    <source>
        <dbReference type="EMBL" id="KAK3759397.1"/>
    </source>
</evidence>